<protein>
    <recommendedName>
        <fullName evidence="2">Antitoxin</fullName>
    </recommendedName>
</protein>
<comment type="similarity">
    <text evidence="1 2">Belongs to the phD/YefM antitoxin family.</text>
</comment>
<dbReference type="InterPro" id="IPR051405">
    <property type="entry name" value="phD/YefM_antitoxin"/>
</dbReference>
<evidence type="ECO:0000313" key="4">
    <source>
        <dbReference type="Proteomes" id="UP001157126"/>
    </source>
</evidence>
<dbReference type="PANTHER" id="PTHR33713:SF10">
    <property type="entry name" value="ANTITOXIN YAFN"/>
    <property type="match status" value="1"/>
</dbReference>
<accession>A0ABQ6IUJ8</accession>
<dbReference type="InterPro" id="IPR006442">
    <property type="entry name" value="Antitoxin_Phd/YefM"/>
</dbReference>
<comment type="function">
    <text evidence="2">Antitoxin component of a type II toxin-antitoxin (TA) system.</text>
</comment>
<dbReference type="SUPFAM" id="SSF143120">
    <property type="entry name" value="YefM-like"/>
    <property type="match status" value="1"/>
</dbReference>
<comment type="caution">
    <text evidence="3">The sequence shown here is derived from an EMBL/GenBank/DDBJ whole genome shotgun (WGS) entry which is preliminary data.</text>
</comment>
<evidence type="ECO:0000256" key="2">
    <source>
        <dbReference type="RuleBase" id="RU362080"/>
    </source>
</evidence>
<dbReference type="Gene3D" id="1.10.1220.170">
    <property type="match status" value="1"/>
</dbReference>
<name>A0ABQ6IUJ8_9MICO</name>
<dbReference type="PANTHER" id="PTHR33713">
    <property type="entry name" value="ANTITOXIN YAFN-RELATED"/>
    <property type="match status" value="1"/>
</dbReference>
<dbReference type="InterPro" id="IPR036165">
    <property type="entry name" value="YefM-like_sf"/>
</dbReference>
<dbReference type="Proteomes" id="UP001157126">
    <property type="component" value="Unassembled WGS sequence"/>
</dbReference>
<organism evidence="3 4">
    <name type="scientific">Mobilicoccus caccae</name>
    <dbReference type="NCBI Taxonomy" id="1859295"/>
    <lineage>
        <taxon>Bacteria</taxon>
        <taxon>Bacillati</taxon>
        <taxon>Actinomycetota</taxon>
        <taxon>Actinomycetes</taxon>
        <taxon>Micrococcales</taxon>
        <taxon>Dermatophilaceae</taxon>
        <taxon>Mobilicoccus</taxon>
    </lineage>
</organism>
<gene>
    <name evidence="3" type="primary">relb</name>
    <name evidence="3" type="ORF">GCM10025883_36350</name>
</gene>
<sequence length="95" mass="10361">MAMSIDAVMALRDVKNRLSEVVDQVEREHDRVVITRHGKPAAVVISTDDLASLEETLEVVSRPPLVAQVRDSLAELMAGEAEILGKDEILAGLRT</sequence>
<dbReference type="Gene3D" id="3.40.1620.10">
    <property type="entry name" value="YefM-like domain"/>
    <property type="match status" value="1"/>
</dbReference>
<dbReference type="EMBL" id="BSUO01000001">
    <property type="protein sequence ID" value="GMA41590.1"/>
    <property type="molecule type" value="Genomic_DNA"/>
</dbReference>
<keyword evidence="4" id="KW-1185">Reference proteome</keyword>
<dbReference type="Pfam" id="PF02604">
    <property type="entry name" value="PhdYeFM_antitox"/>
    <property type="match status" value="1"/>
</dbReference>
<evidence type="ECO:0000313" key="3">
    <source>
        <dbReference type="EMBL" id="GMA41590.1"/>
    </source>
</evidence>
<proteinExistence type="inferred from homology"/>
<evidence type="ECO:0000256" key="1">
    <source>
        <dbReference type="ARBA" id="ARBA00009981"/>
    </source>
</evidence>
<dbReference type="NCBIfam" id="TIGR01552">
    <property type="entry name" value="phd_fam"/>
    <property type="match status" value="1"/>
</dbReference>
<reference evidence="4" key="1">
    <citation type="journal article" date="2019" name="Int. J. Syst. Evol. Microbiol.">
        <title>The Global Catalogue of Microorganisms (GCM) 10K type strain sequencing project: providing services to taxonomists for standard genome sequencing and annotation.</title>
        <authorList>
            <consortium name="The Broad Institute Genomics Platform"/>
            <consortium name="The Broad Institute Genome Sequencing Center for Infectious Disease"/>
            <person name="Wu L."/>
            <person name="Ma J."/>
        </authorList>
    </citation>
    <scope>NUCLEOTIDE SEQUENCE [LARGE SCALE GENOMIC DNA]</scope>
    <source>
        <strain evidence="4">NBRC 113072</strain>
    </source>
</reference>